<feature type="domain" description="S1 motif" evidence="5">
    <location>
        <begin position="98"/>
        <end position="189"/>
    </location>
</feature>
<dbReference type="PROSITE" id="PS50126">
    <property type="entry name" value="S1"/>
    <property type="match status" value="3"/>
</dbReference>
<dbReference type="InterPro" id="IPR050437">
    <property type="entry name" value="Ribos_protein_bS1-like"/>
</dbReference>
<dbReference type="InterPro" id="IPR003029">
    <property type="entry name" value="S1_domain"/>
</dbReference>
<dbReference type="SUPFAM" id="SSF50249">
    <property type="entry name" value="Nucleic acid-binding proteins"/>
    <property type="match status" value="4"/>
</dbReference>
<name>A0ABS5QMT2_9BACT</name>
<dbReference type="RefSeq" id="WP_213349800.1">
    <property type="nucleotide sequence ID" value="NZ_JAEDAM010000079.1"/>
</dbReference>
<keyword evidence="7" id="KW-1185">Reference proteome</keyword>
<comment type="caution">
    <text evidence="6">The sequence shown here is derived from an EMBL/GenBank/DDBJ whole genome shotgun (WGS) entry which is preliminary data.</text>
</comment>
<evidence type="ECO:0000313" key="7">
    <source>
        <dbReference type="Proteomes" id="UP000680365"/>
    </source>
</evidence>
<feature type="region of interest" description="Disordered" evidence="4">
    <location>
        <begin position="361"/>
        <end position="393"/>
    </location>
</feature>
<dbReference type="EMBL" id="JAEDAM010000079">
    <property type="protein sequence ID" value="MBS8122369.1"/>
    <property type="molecule type" value="Genomic_DNA"/>
</dbReference>
<sequence length="393" mass="44008">MDLNSFLEKIQSNEITVPKIKEGNKVKGVVVKKTEKGFLISCENDTFTGLILPKEAKNLERNGTDLSDGVELEAEIINLDTIDEEGYYIVSISKLIQYDIWKGILSKIRTDQTMTVIPSEANLGGLLVDMHGIKGFIPLSQLAPVNYPRVEDGDQEKIFEQLLLLMGKEFKVRVINVDEENKRLIFSEREALREEKDQIMENLGVGEVYEGTISGVSSYGLFVTIGGGIEGLVHVSEITYGHVDNIERFGKIGDNVGVKVIGYEDGKISLSIKKLKEDPWNLIPKKFSIGDVVEGEVIRYVPYGVFIRVYDDINGLIHLSEITSKQISNPAEILKLGQKVKAKIILMDPSKRKMGLSMKVLEEGAKNNSTKENKQEANSQKVEKKIVYKKNKE</sequence>
<dbReference type="PANTHER" id="PTHR10724">
    <property type="entry name" value="30S RIBOSOMAL PROTEIN S1"/>
    <property type="match status" value="1"/>
</dbReference>
<evidence type="ECO:0000256" key="3">
    <source>
        <dbReference type="ARBA" id="ARBA00023274"/>
    </source>
</evidence>
<organism evidence="6 7">
    <name type="scientific">Candidatus Vampirococcus lugosii</name>
    <dbReference type="NCBI Taxonomy" id="2789015"/>
    <lineage>
        <taxon>Bacteria</taxon>
        <taxon>Candidatus Absconditibacteriota</taxon>
        <taxon>Vampirococcus</taxon>
    </lineage>
</organism>
<comment type="similarity">
    <text evidence="1">Belongs to the bacterial ribosomal protein bS1 family.</text>
</comment>
<keyword evidence="2" id="KW-0689">Ribosomal protein</keyword>
<dbReference type="Gene3D" id="2.40.50.140">
    <property type="entry name" value="Nucleic acid-binding proteins"/>
    <property type="match status" value="4"/>
</dbReference>
<evidence type="ECO:0000259" key="5">
    <source>
        <dbReference type="PROSITE" id="PS50126"/>
    </source>
</evidence>
<dbReference type="InterPro" id="IPR012340">
    <property type="entry name" value="NA-bd_OB-fold"/>
</dbReference>
<feature type="domain" description="S1 motif" evidence="5">
    <location>
        <begin position="206"/>
        <end position="273"/>
    </location>
</feature>
<evidence type="ECO:0000256" key="2">
    <source>
        <dbReference type="ARBA" id="ARBA00022980"/>
    </source>
</evidence>
<protein>
    <submittedName>
        <fullName evidence="6">RNA binding S1 protein</fullName>
    </submittedName>
</protein>
<dbReference type="PANTHER" id="PTHR10724:SF7">
    <property type="entry name" value="SMALL RIBOSOMAL SUBUNIT PROTEIN BS1C"/>
    <property type="match status" value="1"/>
</dbReference>
<dbReference type="Pfam" id="PF00575">
    <property type="entry name" value="S1"/>
    <property type="match status" value="3"/>
</dbReference>
<proteinExistence type="inferred from homology"/>
<feature type="domain" description="S1 motif" evidence="5">
    <location>
        <begin position="290"/>
        <end position="359"/>
    </location>
</feature>
<evidence type="ECO:0000313" key="6">
    <source>
        <dbReference type="EMBL" id="MBS8122369.1"/>
    </source>
</evidence>
<keyword evidence="3" id="KW-0687">Ribonucleoprotein</keyword>
<dbReference type="InterPro" id="IPR035104">
    <property type="entry name" value="Ribosomal_protein_S1-like"/>
</dbReference>
<feature type="compositionally biased region" description="Basic and acidic residues" evidence="4">
    <location>
        <begin position="361"/>
        <end position="386"/>
    </location>
</feature>
<accession>A0ABS5QMT2</accession>
<dbReference type="Proteomes" id="UP000680365">
    <property type="component" value="Unassembled WGS sequence"/>
</dbReference>
<dbReference type="SMART" id="SM00316">
    <property type="entry name" value="S1"/>
    <property type="match status" value="4"/>
</dbReference>
<dbReference type="PRINTS" id="PR00681">
    <property type="entry name" value="RIBOSOMALS1"/>
</dbReference>
<gene>
    <name evidence="6" type="ORF">VAMP_344n9</name>
</gene>
<evidence type="ECO:0000256" key="1">
    <source>
        <dbReference type="ARBA" id="ARBA00006767"/>
    </source>
</evidence>
<evidence type="ECO:0000256" key="4">
    <source>
        <dbReference type="SAM" id="MobiDB-lite"/>
    </source>
</evidence>
<reference evidence="6 7" key="1">
    <citation type="journal article" date="2021" name="Nat. Commun.">
        <title>Reductive evolution and unique predatory mode in the CPR bacterium Vampirococcus lugosii.</title>
        <authorList>
            <person name="Moreira D."/>
            <person name="Zivanovic Y."/>
            <person name="Lopez-Archilla A.I."/>
            <person name="Iniesto M."/>
            <person name="Lopez-Garcia P."/>
        </authorList>
    </citation>
    <scope>NUCLEOTIDE SEQUENCE [LARGE SCALE GENOMIC DNA]</scope>
    <source>
        <strain evidence="6">Chiprana</strain>
    </source>
</reference>